<accession>A0A6V8PHH0</accession>
<sequence length="285" mass="31431">MGKRSLIGGQAVIEGVMMRGSDRWAVAVRKPDLQMDISAWPFSSLTKRIPQLRIAIVRGILVLFESLVIGLKAISYSADVAAGEEVRLSKRDVTLAMIMALALAVGLFFVLPTVVARSLDRLFPSTLVYNLAEGALRIAILVGYIFFISSLKEIRRVFQYHGAEHKVINAFENGEDLTVEAARKHSRIHLRCGTSFLLVVMVVSILVFSFLGRPDLVTRILSRIVVIPLVAGISYEIVRFAGKHRTSRLLHALLYPGLLLQSLTTGEPSDDQIEVALAALKKVIE</sequence>
<evidence type="ECO:0000256" key="1">
    <source>
        <dbReference type="SAM" id="Phobius"/>
    </source>
</evidence>
<feature type="transmembrane region" description="Helical" evidence="1">
    <location>
        <begin position="95"/>
        <end position="115"/>
    </location>
</feature>
<dbReference type="AlphaFoldDB" id="A0A6V8PHH0"/>
<keyword evidence="1" id="KW-1133">Transmembrane helix</keyword>
<dbReference type="EMBL" id="BLRZ01000056">
    <property type="protein sequence ID" value="GFP30301.1"/>
    <property type="molecule type" value="Genomic_DNA"/>
</dbReference>
<gene>
    <name evidence="2" type="ORF">HKBW3S34_01222</name>
</gene>
<feature type="transmembrane region" description="Helical" evidence="1">
    <location>
        <begin position="127"/>
        <end position="147"/>
    </location>
</feature>
<proteinExistence type="predicted"/>
<comment type="caution">
    <text evidence="2">The sequence shown here is derived from an EMBL/GenBank/DDBJ whole genome shotgun (WGS) entry which is preliminary data.</text>
</comment>
<evidence type="ECO:0000313" key="2">
    <source>
        <dbReference type="EMBL" id="GFP30301.1"/>
    </source>
</evidence>
<name>A0A6V8PHH0_9ACTN</name>
<evidence type="ECO:0008006" key="4">
    <source>
        <dbReference type="Google" id="ProtNLM"/>
    </source>
</evidence>
<evidence type="ECO:0000313" key="3">
    <source>
        <dbReference type="Proteomes" id="UP000588083"/>
    </source>
</evidence>
<dbReference type="PANTHER" id="PTHR42867">
    <property type="entry name" value="MEMBRANE PROTEIN-RELATED"/>
    <property type="match status" value="1"/>
</dbReference>
<feature type="transmembrane region" description="Helical" evidence="1">
    <location>
        <begin position="192"/>
        <end position="211"/>
    </location>
</feature>
<protein>
    <recommendedName>
        <fullName evidence="4">DUF1385 domain-containing protein</fullName>
    </recommendedName>
</protein>
<reference evidence="2 3" key="1">
    <citation type="journal article" date="2020" name="Front. Microbiol.">
        <title>Single-cell genomics of novel Actinobacteria with the Wood-Ljungdahl pathway discovered in a serpentinizing system.</title>
        <authorList>
            <person name="Merino N."/>
            <person name="Kawai M."/>
            <person name="Boyd E.S."/>
            <person name="Colman D.R."/>
            <person name="McGlynn S.E."/>
            <person name="Nealson K.H."/>
            <person name="Kurokawa K."/>
            <person name="Hongoh Y."/>
        </authorList>
    </citation>
    <scope>NUCLEOTIDE SEQUENCE [LARGE SCALE GENOMIC DNA]</scope>
    <source>
        <strain evidence="2 3">S34</strain>
    </source>
</reference>
<dbReference type="PANTHER" id="PTHR42867:SF1">
    <property type="entry name" value="MEMBRANE PROTEIN-RELATED"/>
    <property type="match status" value="1"/>
</dbReference>
<dbReference type="RefSeq" id="WP_176237997.1">
    <property type="nucleotide sequence ID" value="NZ_BLRZ01000056.1"/>
</dbReference>
<dbReference type="Pfam" id="PF07136">
    <property type="entry name" value="DUF1385"/>
    <property type="match status" value="1"/>
</dbReference>
<organism evidence="2 3">
    <name type="scientific">Candidatus Hakubella thermalkaliphila</name>
    <dbReference type="NCBI Taxonomy" id="2754717"/>
    <lineage>
        <taxon>Bacteria</taxon>
        <taxon>Bacillati</taxon>
        <taxon>Actinomycetota</taxon>
        <taxon>Actinomycetota incertae sedis</taxon>
        <taxon>Candidatus Hakubellales</taxon>
        <taxon>Candidatus Hakubellaceae</taxon>
        <taxon>Candidatus Hakubella</taxon>
    </lineage>
</organism>
<feature type="transmembrane region" description="Helical" evidence="1">
    <location>
        <begin position="217"/>
        <end position="238"/>
    </location>
</feature>
<keyword evidence="1" id="KW-0812">Transmembrane</keyword>
<keyword evidence="3" id="KW-1185">Reference proteome</keyword>
<dbReference type="Proteomes" id="UP000588083">
    <property type="component" value="Unassembled WGS sequence"/>
</dbReference>
<keyword evidence="1" id="KW-0472">Membrane</keyword>
<dbReference type="InterPro" id="IPR010787">
    <property type="entry name" value="DUF1385"/>
</dbReference>